<evidence type="ECO:0000259" key="1">
    <source>
        <dbReference type="Pfam" id="PF12973"/>
    </source>
</evidence>
<dbReference type="InterPro" id="IPR014710">
    <property type="entry name" value="RmlC-like_jellyroll"/>
</dbReference>
<dbReference type="NCBIfam" id="TIGR02451">
    <property type="entry name" value="anti_sig_ChrR"/>
    <property type="match status" value="1"/>
</dbReference>
<dbReference type="InterPro" id="IPR041916">
    <property type="entry name" value="Anti_sigma_zinc_sf"/>
</dbReference>
<proteinExistence type="predicted"/>
<organism evidence="2 3">
    <name type="scientific">Pseudooceanicola spongiae</name>
    <dbReference type="NCBI Taxonomy" id="2613965"/>
    <lineage>
        <taxon>Bacteria</taxon>
        <taxon>Pseudomonadati</taxon>
        <taxon>Pseudomonadota</taxon>
        <taxon>Alphaproteobacteria</taxon>
        <taxon>Rhodobacterales</taxon>
        <taxon>Paracoccaceae</taxon>
        <taxon>Pseudooceanicola</taxon>
    </lineage>
</organism>
<dbReference type="InterPro" id="IPR011051">
    <property type="entry name" value="RmlC_Cupin_sf"/>
</dbReference>
<keyword evidence="3" id="KW-1185">Reference proteome</keyword>
<reference evidence="2 3" key="1">
    <citation type="submission" date="2019-10" db="EMBL/GenBank/DDBJ databases">
        <title>Pseudopuniceibacterium sp. HQ09 islated from Antarctica.</title>
        <authorList>
            <person name="Liao L."/>
            <person name="Su S."/>
            <person name="Chen B."/>
            <person name="Yu Y."/>
        </authorList>
    </citation>
    <scope>NUCLEOTIDE SEQUENCE [LARGE SCALE GENOMIC DNA]</scope>
    <source>
        <strain evidence="2 3">HQ09</strain>
    </source>
</reference>
<dbReference type="RefSeq" id="WP_193080291.1">
    <property type="nucleotide sequence ID" value="NZ_CP045201.1"/>
</dbReference>
<dbReference type="Gene3D" id="1.10.10.1320">
    <property type="entry name" value="Anti-sigma factor, zinc-finger domain"/>
    <property type="match status" value="1"/>
</dbReference>
<dbReference type="EMBL" id="CP045201">
    <property type="protein sequence ID" value="QOL82259.1"/>
    <property type="molecule type" value="Genomic_DNA"/>
</dbReference>
<feature type="domain" description="ChrR-like cupin" evidence="1">
    <location>
        <begin position="105"/>
        <end position="190"/>
    </location>
</feature>
<sequence length="212" mass="22453">MSAIAHHIPEEMIAGYVAGTLPPAFEMVVAAHVSMCDDCRAALEAHETLAGAALEATSAELPIEGDLLARVMDRLDEAPVQAAPVPRMDIYPGPIAAALGNQPPRWRSAGGGVRQQILFEDGKGSVRLLYIPGGMAVPDHGHRGIELTMVLSGAFSDETGQFRVGDVEVANEDLEHTPTADAGAPCICLAATDARLRFNSILPRLAQPFLRI</sequence>
<dbReference type="InterPro" id="IPR025979">
    <property type="entry name" value="ChrR-like_cupin_dom"/>
</dbReference>
<evidence type="ECO:0000313" key="3">
    <source>
        <dbReference type="Proteomes" id="UP000594118"/>
    </source>
</evidence>
<dbReference type="InterPro" id="IPR012807">
    <property type="entry name" value="Anti-sigma_ChrR"/>
</dbReference>
<protein>
    <submittedName>
        <fullName evidence="2">Transcriptional regulator</fullName>
    </submittedName>
</protein>
<dbReference type="Pfam" id="PF12973">
    <property type="entry name" value="Cupin_7"/>
    <property type="match status" value="1"/>
</dbReference>
<accession>A0A7L9WPR4</accession>
<dbReference type="Proteomes" id="UP000594118">
    <property type="component" value="Chromosome"/>
</dbReference>
<dbReference type="KEGG" id="pshq:F3W81_16335"/>
<gene>
    <name evidence="2" type="ORF">F3W81_16335</name>
</gene>
<dbReference type="Gene3D" id="2.60.120.10">
    <property type="entry name" value="Jelly Rolls"/>
    <property type="match status" value="1"/>
</dbReference>
<dbReference type="AlphaFoldDB" id="A0A7L9WPR4"/>
<dbReference type="CDD" id="cd20301">
    <property type="entry name" value="cupin_ChrR"/>
    <property type="match status" value="1"/>
</dbReference>
<name>A0A7L9WPR4_9RHOB</name>
<dbReference type="SUPFAM" id="SSF51182">
    <property type="entry name" value="RmlC-like cupins"/>
    <property type="match status" value="1"/>
</dbReference>
<evidence type="ECO:0000313" key="2">
    <source>
        <dbReference type="EMBL" id="QOL82259.1"/>
    </source>
</evidence>